<dbReference type="AlphaFoldDB" id="A0A5J5AYQ5"/>
<organism evidence="9 10">
    <name type="scientific">Nyssa sinensis</name>
    <dbReference type="NCBI Taxonomy" id="561372"/>
    <lineage>
        <taxon>Eukaryota</taxon>
        <taxon>Viridiplantae</taxon>
        <taxon>Streptophyta</taxon>
        <taxon>Embryophyta</taxon>
        <taxon>Tracheophyta</taxon>
        <taxon>Spermatophyta</taxon>
        <taxon>Magnoliopsida</taxon>
        <taxon>eudicotyledons</taxon>
        <taxon>Gunneridae</taxon>
        <taxon>Pentapetalae</taxon>
        <taxon>asterids</taxon>
        <taxon>Cornales</taxon>
        <taxon>Nyssaceae</taxon>
        <taxon>Nyssa</taxon>
    </lineage>
</organism>
<dbReference type="InterPro" id="IPR055414">
    <property type="entry name" value="LRR_R13L4/SHOC2-like"/>
</dbReference>
<dbReference type="SUPFAM" id="SSF52540">
    <property type="entry name" value="P-loop containing nucleoside triphosphate hydrolases"/>
    <property type="match status" value="1"/>
</dbReference>
<feature type="domain" description="Disease resistance protein winged helix" evidence="7">
    <location>
        <begin position="113"/>
        <end position="185"/>
    </location>
</feature>
<dbReference type="PRINTS" id="PR00364">
    <property type="entry name" value="DISEASERSIST"/>
</dbReference>
<dbReference type="InterPro" id="IPR058922">
    <property type="entry name" value="WHD_DRP"/>
</dbReference>
<evidence type="ECO:0000256" key="2">
    <source>
        <dbReference type="ARBA" id="ARBA00022614"/>
    </source>
</evidence>
<dbReference type="InterPro" id="IPR042197">
    <property type="entry name" value="Apaf_helical"/>
</dbReference>
<dbReference type="GO" id="GO:0005524">
    <property type="term" value="F:ATP binding"/>
    <property type="evidence" value="ECO:0007669"/>
    <property type="project" value="UniProtKB-KW"/>
</dbReference>
<dbReference type="Gene3D" id="1.10.10.10">
    <property type="entry name" value="Winged helix-like DNA-binding domain superfamily/Winged helix DNA-binding domain"/>
    <property type="match status" value="1"/>
</dbReference>
<evidence type="ECO:0000256" key="1">
    <source>
        <dbReference type="ARBA" id="ARBA00008894"/>
    </source>
</evidence>
<dbReference type="Gene3D" id="3.80.10.10">
    <property type="entry name" value="Ribonuclease Inhibitor"/>
    <property type="match status" value="2"/>
</dbReference>
<protein>
    <submittedName>
        <fullName evidence="9">Uncharacterized protein</fullName>
    </submittedName>
</protein>
<dbReference type="PANTHER" id="PTHR36766">
    <property type="entry name" value="PLANT BROAD-SPECTRUM MILDEW RESISTANCE PROTEIN RPW8"/>
    <property type="match status" value="1"/>
</dbReference>
<dbReference type="FunFam" id="1.10.10.10:FF:000322">
    <property type="entry name" value="Probable disease resistance protein At1g63360"/>
    <property type="match status" value="1"/>
</dbReference>
<sequence>MGTVPPYYLKPLSNEDSWVLFRRLAFDPSQDEEKARLEEIGRRIVIKCRGLPLAVKTLGGLMRFKRQESEWMYVMKEDMWKLTEFESNILPVLMLSYHHLPPHPKQCFAYCSIFPKDYVINKQKLIKLWIAQGFVLPINGIKILEDIGNDYFMELLERSFFTGIVRDDYGDIVQCGMHDLVHDLALFIARNSCWIVETEFPGNISKELRHCSLVSVSRESTIPQELHQAKNLRTLILLSGEFKNLSSFFPMFRCLRVLDLSQSSLRKLPVSVGNLKHLRYLDLSHTYIKTLPKTISILKKLQILELCGCYSLLELPKAISELINLRHLGIQSCSLLSHMPYGIGKLSLLQTLPTFILGNTRGCGSLSELRSLNLRGRLEIKNLENVRNLAEADAVELYDKLNLHSLGLSWGDNFDWRMSAEVLESLRPPPALRVLDIIGYGAPMFPSWLQDGILKLIEVSLINCYCQSLPPLGQLPYLRNLYIKGLSKVKTIGLEFYGDPSGGGFPSLQQFKLSDMPILSEWRSPELEKNDFLTRSEESSNYIFEQAFPRLHTLSVKGGSRLTNLPLLPNLRKLALSNCNPMLLGSLAHLTSLSSLVFDEFREPTFLSTNLGRLNSVRTLTIYDCDGLISLLEEGMQEFTALEYLSIFCCHKLKSLPMGLRYLTSLKKLEIVDCQELVNIPDVLQFLSSLKEFVIEGCPNLDSLPDSMQNLINLRKVVIKRCPRLERKLDVVLEKEFGEFILEDDN</sequence>
<name>A0A5J5AYQ5_9ASTE</name>
<comment type="similarity">
    <text evidence="1">Belongs to the disease resistance NB-LRR family.</text>
</comment>
<evidence type="ECO:0000259" key="8">
    <source>
        <dbReference type="Pfam" id="PF23598"/>
    </source>
</evidence>
<dbReference type="GO" id="GO:0043531">
    <property type="term" value="F:ADP binding"/>
    <property type="evidence" value="ECO:0007669"/>
    <property type="project" value="InterPro"/>
</dbReference>
<accession>A0A5J5AYQ5</accession>
<keyword evidence="3" id="KW-0677">Repeat</keyword>
<evidence type="ECO:0000256" key="6">
    <source>
        <dbReference type="ARBA" id="ARBA00022840"/>
    </source>
</evidence>
<evidence type="ECO:0000313" key="9">
    <source>
        <dbReference type="EMBL" id="KAA8535584.1"/>
    </source>
</evidence>
<evidence type="ECO:0000256" key="4">
    <source>
        <dbReference type="ARBA" id="ARBA00022741"/>
    </source>
</evidence>
<evidence type="ECO:0000313" key="10">
    <source>
        <dbReference type="Proteomes" id="UP000325577"/>
    </source>
</evidence>
<evidence type="ECO:0000259" key="7">
    <source>
        <dbReference type="Pfam" id="PF23559"/>
    </source>
</evidence>
<dbReference type="Gene3D" id="1.10.8.430">
    <property type="entry name" value="Helical domain of apoptotic protease-activating factors"/>
    <property type="match status" value="1"/>
</dbReference>
<keyword evidence="6" id="KW-0067">ATP-binding</keyword>
<dbReference type="EMBL" id="CM018040">
    <property type="protein sequence ID" value="KAA8535584.1"/>
    <property type="molecule type" value="Genomic_DNA"/>
</dbReference>
<gene>
    <name evidence="9" type="ORF">F0562_030587</name>
</gene>
<dbReference type="Proteomes" id="UP000325577">
    <property type="component" value="Linkage Group LG17"/>
</dbReference>
<reference evidence="9 10" key="1">
    <citation type="submission" date="2019-09" db="EMBL/GenBank/DDBJ databases">
        <title>A chromosome-level genome assembly of the Chinese tupelo Nyssa sinensis.</title>
        <authorList>
            <person name="Yang X."/>
            <person name="Kang M."/>
            <person name="Yang Y."/>
            <person name="Xiong H."/>
            <person name="Wang M."/>
            <person name="Zhang Z."/>
            <person name="Wang Z."/>
            <person name="Wu H."/>
            <person name="Ma T."/>
            <person name="Liu J."/>
            <person name="Xi Z."/>
        </authorList>
    </citation>
    <scope>NUCLEOTIDE SEQUENCE [LARGE SCALE GENOMIC DNA]</scope>
    <source>
        <strain evidence="9">J267</strain>
        <tissue evidence="9">Leaf</tissue>
    </source>
</reference>
<evidence type="ECO:0000256" key="3">
    <source>
        <dbReference type="ARBA" id="ARBA00022737"/>
    </source>
</evidence>
<keyword evidence="2" id="KW-0433">Leucine-rich repeat</keyword>
<dbReference type="InterPro" id="IPR036388">
    <property type="entry name" value="WH-like_DNA-bd_sf"/>
</dbReference>
<dbReference type="PANTHER" id="PTHR36766:SF61">
    <property type="entry name" value="NB-ARC DOMAIN DISEASE RESISTANCE PROTEIN"/>
    <property type="match status" value="1"/>
</dbReference>
<dbReference type="OrthoDB" id="1935327at2759"/>
<dbReference type="InterPro" id="IPR032675">
    <property type="entry name" value="LRR_dom_sf"/>
</dbReference>
<feature type="domain" description="Disease resistance R13L4/SHOC-2-like LRR" evidence="8">
    <location>
        <begin position="232"/>
        <end position="534"/>
    </location>
</feature>
<evidence type="ECO:0000256" key="5">
    <source>
        <dbReference type="ARBA" id="ARBA00022821"/>
    </source>
</evidence>
<dbReference type="Pfam" id="PF23559">
    <property type="entry name" value="WHD_DRP"/>
    <property type="match status" value="1"/>
</dbReference>
<dbReference type="SUPFAM" id="SSF52058">
    <property type="entry name" value="L domain-like"/>
    <property type="match status" value="1"/>
</dbReference>
<dbReference type="InterPro" id="IPR027417">
    <property type="entry name" value="P-loop_NTPase"/>
</dbReference>
<keyword evidence="5" id="KW-0611">Plant defense</keyword>
<dbReference type="Pfam" id="PF23598">
    <property type="entry name" value="LRR_14"/>
    <property type="match status" value="1"/>
</dbReference>
<dbReference type="GO" id="GO:0006952">
    <property type="term" value="P:defense response"/>
    <property type="evidence" value="ECO:0007669"/>
    <property type="project" value="UniProtKB-KW"/>
</dbReference>
<keyword evidence="4" id="KW-0547">Nucleotide-binding</keyword>
<dbReference type="SUPFAM" id="SSF52047">
    <property type="entry name" value="RNI-like"/>
    <property type="match status" value="1"/>
</dbReference>
<keyword evidence="10" id="KW-1185">Reference proteome</keyword>
<proteinExistence type="inferred from homology"/>